<dbReference type="InterPro" id="IPR050057">
    <property type="entry name" value="Prokaryotic/Mito_RF"/>
</dbReference>
<organism evidence="5 6">
    <name type="scientific">Candidatus Amesbacteria bacterium GW2011_GWA2_47_11b</name>
    <dbReference type="NCBI Taxonomy" id="1618358"/>
    <lineage>
        <taxon>Bacteria</taxon>
        <taxon>Candidatus Amesiibacteriota</taxon>
    </lineage>
</organism>
<dbReference type="InterPro" id="IPR045853">
    <property type="entry name" value="Pep_chain_release_fac_I_sf"/>
</dbReference>
<dbReference type="GO" id="GO:0005737">
    <property type="term" value="C:cytoplasm"/>
    <property type="evidence" value="ECO:0007669"/>
    <property type="project" value="UniProtKB-ARBA"/>
</dbReference>
<dbReference type="Gene3D" id="3.30.70.1660">
    <property type="match status" value="1"/>
</dbReference>
<dbReference type="Proteomes" id="UP000034307">
    <property type="component" value="Unassembled WGS sequence"/>
</dbReference>
<reference evidence="5 6" key="1">
    <citation type="journal article" date="2015" name="Nature">
        <title>rRNA introns, odd ribosomes, and small enigmatic genomes across a large radiation of phyla.</title>
        <authorList>
            <person name="Brown C.T."/>
            <person name="Hug L.A."/>
            <person name="Thomas B.C."/>
            <person name="Sharon I."/>
            <person name="Castelle C.J."/>
            <person name="Singh A."/>
            <person name="Wilkins M.J."/>
            <person name="Williams K.H."/>
            <person name="Banfield J.F."/>
        </authorList>
    </citation>
    <scope>NUCLEOTIDE SEQUENCE [LARGE SCALE GENOMIC DNA]</scope>
</reference>
<evidence type="ECO:0000313" key="6">
    <source>
        <dbReference type="Proteomes" id="UP000034307"/>
    </source>
</evidence>
<dbReference type="InterPro" id="IPR005139">
    <property type="entry name" value="PCRF"/>
</dbReference>
<dbReference type="PANTHER" id="PTHR43804:SF7">
    <property type="entry name" value="LD18447P"/>
    <property type="match status" value="1"/>
</dbReference>
<dbReference type="SMART" id="SM00937">
    <property type="entry name" value="PCRF"/>
    <property type="match status" value="1"/>
</dbReference>
<dbReference type="EMBL" id="LCNO01000003">
    <property type="protein sequence ID" value="KKU58406.1"/>
    <property type="molecule type" value="Genomic_DNA"/>
</dbReference>
<dbReference type="STRING" id="1618358.UX80_C0003G0061"/>
<dbReference type="Pfam" id="PF03462">
    <property type="entry name" value="PCRF"/>
    <property type="match status" value="1"/>
</dbReference>
<accession>A0A0G1RMN2</accession>
<keyword evidence="3" id="KW-0648">Protein biosynthesis</keyword>
<protein>
    <submittedName>
        <fullName evidence="5">Peptide chain release factor 1</fullName>
    </submittedName>
</protein>
<dbReference type="Gene3D" id="3.30.160.20">
    <property type="match status" value="1"/>
</dbReference>
<sequence>MDYFEWKKLQENKSPEEQSFNAVIVEVRPGVGGDEAKIWAGDLLRMYDRYAESRKWKIEVLDDGVVKIKGKEAYDRMKWETGVHRVQRIPETEKAGRIHTSTASVVVLPEVPETQVDIREDDLAWEFTRGGGHGGQNVNKVATAVRLTHRPTGIVVQSRQERFQEQNRKIALELLRGELWEREDEKKRLETSVQRSVIGKSMRAEKIRTYNYPQNRVTDHRLKKSWYKLDKVMEGDLLDLTNSDTGSDDDSSDDEG</sequence>
<dbReference type="PATRIC" id="fig|1618358.3.peg.199"/>
<dbReference type="PANTHER" id="PTHR43804">
    <property type="entry name" value="LD18447P"/>
    <property type="match status" value="1"/>
</dbReference>
<evidence type="ECO:0000256" key="1">
    <source>
        <dbReference type="ARBA" id="ARBA00010835"/>
    </source>
</evidence>
<dbReference type="InterPro" id="IPR000352">
    <property type="entry name" value="Pep_chain_release_fac_I"/>
</dbReference>
<comment type="caution">
    <text evidence="5">The sequence shown here is derived from an EMBL/GenBank/DDBJ whole genome shotgun (WGS) entry which is preliminary data.</text>
</comment>
<evidence type="ECO:0000256" key="2">
    <source>
        <dbReference type="ARBA" id="ARBA00022481"/>
    </source>
</evidence>
<dbReference type="AlphaFoldDB" id="A0A0G1RMN2"/>
<gene>
    <name evidence="5" type="ORF">UX80_C0003G0061</name>
</gene>
<evidence type="ECO:0000313" key="5">
    <source>
        <dbReference type="EMBL" id="KKU58406.1"/>
    </source>
</evidence>
<proteinExistence type="inferred from homology"/>
<dbReference type="Pfam" id="PF00472">
    <property type="entry name" value="RF-1"/>
    <property type="match status" value="1"/>
</dbReference>
<keyword evidence="2" id="KW-0488">Methylation</keyword>
<dbReference type="SUPFAM" id="SSF75620">
    <property type="entry name" value="Release factor"/>
    <property type="match status" value="1"/>
</dbReference>
<evidence type="ECO:0000259" key="4">
    <source>
        <dbReference type="SMART" id="SM00937"/>
    </source>
</evidence>
<name>A0A0G1RMN2_9BACT</name>
<comment type="similarity">
    <text evidence="1">Belongs to the prokaryotic/mitochondrial release factor family.</text>
</comment>
<evidence type="ECO:0000256" key="3">
    <source>
        <dbReference type="ARBA" id="ARBA00022917"/>
    </source>
</evidence>
<dbReference type="GO" id="GO:0003747">
    <property type="term" value="F:translation release factor activity"/>
    <property type="evidence" value="ECO:0007669"/>
    <property type="project" value="InterPro"/>
</dbReference>
<feature type="domain" description="Peptide chain release factor" evidence="4">
    <location>
        <begin position="1"/>
        <end position="80"/>
    </location>
</feature>